<proteinExistence type="predicted"/>
<dbReference type="EMBL" id="JAPIUX010000004">
    <property type="protein sequence ID" value="MCX2561103.1"/>
    <property type="molecule type" value="Genomic_DNA"/>
</dbReference>
<dbReference type="RefSeq" id="WP_166121193.1">
    <property type="nucleotide sequence ID" value="NZ_JAPIUX010000004.1"/>
</dbReference>
<gene>
    <name evidence="1" type="ORF">OQ252_06790</name>
</gene>
<accession>A0ABT3Q741</accession>
<dbReference type="Proteomes" id="UP001526446">
    <property type="component" value="Unassembled WGS sequence"/>
</dbReference>
<comment type="caution">
    <text evidence="1">The sequence shown here is derived from an EMBL/GenBank/DDBJ whole genome shotgun (WGS) entry which is preliminary data.</text>
</comment>
<name>A0ABT3Q741_9PROT</name>
<reference evidence="1 2" key="1">
    <citation type="submission" date="2022-11" db="EMBL/GenBank/DDBJ databases">
        <title>Genome sequencing of Acetobacter type strain.</title>
        <authorList>
            <person name="Heo J."/>
            <person name="Lee D."/>
            <person name="Han B.-H."/>
            <person name="Hong S.-B."/>
            <person name="Kwon S.-W."/>
        </authorList>
    </citation>
    <scope>NUCLEOTIDE SEQUENCE [LARGE SCALE GENOMIC DNA]</scope>
    <source>
        <strain evidence="1 2">KACC 21251</strain>
    </source>
</reference>
<evidence type="ECO:0000313" key="2">
    <source>
        <dbReference type="Proteomes" id="UP001526446"/>
    </source>
</evidence>
<organism evidence="1 2">
    <name type="scientific">Acetobacter farinalis</name>
    <dbReference type="NCBI Taxonomy" id="1260984"/>
    <lineage>
        <taxon>Bacteria</taxon>
        <taxon>Pseudomonadati</taxon>
        <taxon>Pseudomonadota</taxon>
        <taxon>Alphaproteobacteria</taxon>
        <taxon>Acetobacterales</taxon>
        <taxon>Acetobacteraceae</taxon>
        <taxon>Acetobacter</taxon>
    </lineage>
</organism>
<sequence>MRDLKNNELNAVSGGGFFGDFGSALGSAIGQTVDMGYTAINGHAPAISAVTASSTLGNGIGLITDSIFNPANIPDAISQIGAGISGIIEAAKAN</sequence>
<evidence type="ECO:0000313" key="1">
    <source>
        <dbReference type="EMBL" id="MCX2561103.1"/>
    </source>
</evidence>
<protein>
    <recommendedName>
        <fullName evidence="3">Bacteriocin</fullName>
    </recommendedName>
</protein>
<keyword evidence="2" id="KW-1185">Reference proteome</keyword>
<evidence type="ECO:0008006" key="3">
    <source>
        <dbReference type="Google" id="ProtNLM"/>
    </source>
</evidence>